<dbReference type="InParanoid" id="A0A067PN49"/>
<sequence>MAPTHLPALAQRMALRRFVGRFPSAAQHDFSDKVSVTKFVNWAQSPDASNELVGTVIKAIFWMRHRGSPAHEYLEIVLDGEWLLLRIERDTDSWITFFRPKTRSICKDTVSVHMWTTSDTKLCSVQFDHDHSPTLTQLVDLLEIISESADFYNVWTLNCWWFASCIWTNLVKHHKATTSWCNHDTVQHWNQLSGEEVEPEGLDPEKVSLFLQIMHVEALRRTLGDEAAPRTLKCVSDQVAEKFDRRMREIRDDEPRHRHPIPLRKYP</sequence>
<evidence type="ECO:0000313" key="2">
    <source>
        <dbReference type="Proteomes" id="UP000027265"/>
    </source>
</evidence>
<dbReference type="EMBL" id="KL197722">
    <property type="protein sequence ID" value="KDQ56228.1"/>
    <property type="molecule type" value="Genomic_DNA"/>
</dbReference>
<proteinExistence type="predicted"/>
<organism evidence="1 2">
    <name type="scientific">Jaapia argillacea MUCL 33604</name>
    <dbReference type="NCBI Taxonomy" id="933084"/>
    <lineage>
        <taxon>Eukaryota</taxon>
        <taxon>Fungi</taxon>
        <taxon>Dikarya</taxon>
        <taxon>Basidiomycota</taxon>
        <taxon>Agaricomycotina</taxon>
        <taxon>Agaricomycetes</taxon>
        <taxon>Agaricomycetidae</taxon>
        <taxon>Jaapiales</taxon>
        <taxon>Jaapiaceae</taxon>
        <taxon>Jaapia</taxon>
    </lineage>
</organism>
<dbReference type="HOGENOM" id="CLU_041448_0_0_1"/>
<accession>A0A067PN49</accession>
<keyword evidence="2" id="KW-1185">Reference proteome</keyword>
<evidence type="ECO:0000313" key="1">
    <source>
        <dbReference type="EMBL" id="KDQ56228.1"/>
    </source>
</evidence>
<gene>
    <name evidence="1" type="ORF">JAAARDRAFT_207956</name>
</gene>
<dbReference type="Proteomes" id="UP000027265">
    <property type="component" value="Unassembled WGS sequence"/>
</dbReference>
<name>A0A067PN49_9AGAM</name>
<dbReference type="AlphaFoldDB" id="A0A067PN49"/>
<reference evidence="2" key="1">
    <citation type="journal article" date="2014" name="Proc. Natl. Acad. Sci. U.S.A.">
        <title>Extensive sampling of basidiomycete genomes demonstrates inadequacy of the white-rot/brown-rot paradigm for wood decay fungi.</title>
        <authorList>
            <person name="Riley R."/>
            <person name="Salamov A.A."/>
            <person name="Brown D.W."/>
            <person name="Nagy L.G."/>
            <person name="Floudas D."/>
            <person name="Held B.W."/>
            <person name="Levasseur A."/>
            <person name="Lombard V."/>
            <person name="Morin E."/>
            <person name="Otillar R."/>
            <person name="Lindquist E.A."/>
            <person name="Sun H."/>
            <person name="LaButti K.M."/>
            <person name="Schmutz J."/>
            <person name="Jabbour D."/>
            <person name="Luo H."/>
            <person name="Baker S.E."/>
            <person name="Pisabarro A.G."/>
            <person name="Walton J.D."/>
            <person name="Blanchette R.A."/>
            <person name="Henrissat B."/>
            <person name="Martin F."/>
            <person name="Cullen D."/>
            <person name="Hibbett D.S."/>
            <person name="Grigoriev I.V."/>
        </authorList>
    </citation>
    <scope>NUCLEOTIDE SEQUENCE [LARGE SCALE GENOMIC DNA]</scope>
    <source>
        <strain evidence="2">MUCL 33604</strain>
    </source>
</reference>
<protein>
    <submittedName>
        <fullName evidence="1">Uncharacterized protein</fullName>
    </submittedName>
</protein>